<dbReference type="Pfam" id="PF00246">
    <property type="entry name" value="Peptidase_M14"/>
    <property type="match status" value="1"/>
</dbReference>
<dbReference type="InterPro" id="IPR029062">
    <property type="entry name" value="Class_I_gatase-like"/>
</dbReference>
<dbReference type="PROSITE" id="PS52035">
    <property type="entry name" value="PEPTIDASE_M14"/>
    <property type="match status" value="1"/>
</dbReference>
<dbReference type="CDD" id="cd01653">
    <property type="entry name" value="GATase1"/>
    <property type="match status" value="1"/>
</dbReference>
<organism evidence="10 11">
    <name type="scientific">Hymenobacter actinosclerus</name>
    <dbReference type="NCBI Taxonomy" id="82805"/>
    <lineage>
        <taxon>Bacteria</taxon>
        <taxon>Pseudomonadati</taxon>
        <taxon>Bacteroidota</taxon>
        <taxon>Cytophagia</taxon>
        <taxon>Cytophagales</taxon>
        <taxon>Hymenobacteraceae</taxon>
        <taxon>Hymenobacter</taxon>
    </lineage>
</organism>
<sequence>MLSLSHNPFALPLYFRCLMKNATLRILSLLLLGLMSCFSALAQTPTPATAAFPNPLTGPADGPLLTPAQFLGYELGARFTPHAELLRYVAHVAAHSPGQMRLERYGSTYENRPLELVYIASAANLARLDDIRRDNLRLAGLETGAVKGATPAVVWLSYNVHGNEAVSSEAVMQVLYDLADPANTTAQGYLQNLVVIIDPCVNPDGRDRYAQWYNRVANQQPNASPLSWEHREPWPGGRYNHYYFDLNRDWAWQTQQESRQRIAVYNQWLPQVHADFHEMGPNNPYYFSPAAKPFHADLTAWQRQFQDIIGDYNRRVFDKNNWLYFTRETYDLFAPFYGDTWPSFNGAIGVTYEQGGGGVAGIAYVKSDGDTLTLSQRIAHHHATSLATLQAAAARHQDLTREFRKFYDDARTKPKGEYKSYVLAGSSDPGQVRALTQYLDRQQISYGFAAKRSRQAGYNYATGKTETVQIEPQDVVISMYQPKSTLVKVLFEPQAQLEDSLTYDLTAWSLPYAFGLNGYALKGQLSVANSVVSGQLSVVSENNRNKLTTNNRQPTTDNQQLTTNNAPYAYLARWNNLQDVRFLSRLLQQGVKLRVAEEPFETEGQKYGRGTLIIARTGNERLGARLDQLVRAQADSAGVLVQAVQSGLSTTGGDLGSRSVRPLKMPNVAVLAGPGVDATAFGEVWHFFEQQVGYPVTVLGTDYFGSVPLSKFDVLILPDGRYDDVLNEKTLASVKTWVRAGGHLIALEGASRFLAGQKDLLLKTKPSADSTATAAARKKDPYTALRRYADAERESIGERVQGSVFRVQLDNTHPLAFGYGNTYFALLREVPNYKFLPEGGWNVGVLKKDSYAAGFAGRRTRLGLTDTFVLGTQDLGRGQIVYLADNPLFRAFWQGGKLLFGNAVFIL</sequence>
<dbReference type="PANTHER" id="PTHR11705:SF143">
    <property type="entry name" value="SLL0236 PROTEIN"/>
    <property type="match status" value="1"/>
</dbReference>
<dbReference type="PANTHER" id="PTHR11705">
    <property type="entry name" value="PROTEASE FAMILY M14 CARBOXYPEPTIDASE A,B"/>
    <property type="match status" value="1"/>
</dbReference>
<evidence type="ECO:0000256" key="3">
    <source>
        <dbReference type="ARBA" id="ARBA00022670"/>
    </source>
</evidence>
<dbReference type="AlphaFoldDB" id="A0A1I0AST6"/>
<gene>
    <name evidence="10" type="ORF">SAMN04487998_0826</name>
</gene>
<dbReference type="Gene3D" id="3.40.50.880">
    <property type="match status" value="1"/>
</dbReference>
<dbReference type="InterPro" id="IPR000834">
    <property type="entry name" value="Peptidase_M14"/>
</dbReference>
<dbReference type="SUPFAM" id="SSF52317">
    <property type="entry name" value="Class I glutamine amidotransferase-like"/>
    <property type="match status" value="1"/>
</dbReference>
<keyword evidence="4" id="KW-0378">Hydrolase</keyword>
<evidence type="ECO:0000313" key="11">
    <source>
        <dbReference type="Proteomes" id="UP000198697"/>
    </source>
</evidence>
<comment type="cofactor">
    <cofactor evidence="1">
        <name>Zn(2+)</name>
        <dbReference type="ChEBI" id="CHEBI:29105"/>
    </cofactor>
</comment>
<name>A0A1I0AST6_9BACT</name>
<evidence type="ECO:0000256" key="7">
    <source>
        <dbReference type="PROSITE-ProRule" id="PRU01379"/>
    </source>
</evidence>
<dbReference type="GO" id="GO:0004181">
    <property type="term" value="F:metallocarboxypeptidase activity"/>
    <property type="evidence" value="ECO:0007669"/>
    <property type="project" value="InterPro"/>
</dbReference>
<comment type="similarity">
    <text evidence="2 7">Belongs to the peptidase M14 family.</text>
</comment>
<evidence type="ECO:0000256" key="5">
    <source>
        <dbReference type="ARBA" id="ARBA00022833"/>
    </source>
</evidence>
<dbReference type="SUPFAM" id="SSF53187">
    <property type="entry name" value="Zn-dependent exopeptidases"/>
    <property type="match status" value="1"/>
</dbReference>
<evidence type="ECO:0000313" key="10">
    <source>
        <dbReference type="EMBL" id="SES97442.1"/>
    </source>
</evidence>
<dbReference type="SMART" id="SM00631">
    <property type="entry name" value="Zn_pept"/>
    <property type="match status" value="1"/>
</dbReference>
<dbReference type="GO" id="GO:0006508">
    <property type="term" value="P:proteolysis"/>
    <property type="evidence" value="ECO:0007669"/>
    <property type="project" value="UniProtKB-KW"/>
</dbReference>
<evidence type="ECO:0000256" key="6">
    <source>
        <dbReference type="ARBA" id="ARBA00023049"/>
    </source>
</evidence>
<dbReference type="GO" id="GO:0008270">
    <property type="term" value="F:zinc ion binding"/>
    <property type="evidence" value="ECO:0007669"/>
    <property type="project" value="InterPro"/>
</dbReference>
<keyword evidence="11" id="KW-1185">Reference proteome</keyword>
<feature type="signal peptide" evidence="8">
    <location>
        <begin position="1"/>
        <end position="42"/>
    </location>
</feature>
<evidence type="ECO:0000256" key="8">
    <source>
        <dbReference type="SAM" id="SignalP"/>
    </source>
</evidence>
<evidence type="ECO:0000256" key="2">
    <source>
        <dbReference type="ARBA" id="ARBA00005988"/>
    </source>
</evidence>
<keyword evidence="8" id="KW-0732">Signal</keyword>
<keyword evidence="5" id="KW-0862">Zinc</keyword>
<keyword evidence="6" id="KW-0482">Metalloprotease</keyword>
<feature type="chain" id="PRO_5011554509" evidence="8">
    <location>
        <begin position="43"/>
        <end position="907"/>
    </location>
</feature>
<evidence type="ECO:0000256" key="4">
    <source>
        <dbReference type="ARBA" id="ARBA00022801"/>
    </source>
</evidence>
<protein>
    <submittedName>
        <fullName evidence="10">Zinc carboxypeptidase</fullName>
    </submittedName>
</protein>
<comment type="caution">
    <text evidence="7">Lacks conserved residue(s) required for the propagation of feature annotation.</text>
</comment>
<proteinExistence type="inferred from homology"/>
<feature type="domain" description="Peptidase M14" evidence="9">
    <location>
        <begin position="78"/>
        <end position="395"/>
    </location>
</feature>
<accession>A0A1I0AST6</accession>
<dbReference type="Proteomes" id="UP000198697">
    <property type="component" value="Unassembled WGS sequence"/>
</dbReference>
<keyword evidence="10" id="KW-0121">Carboxypeptidase</keyword>
<dbReference type="Gene3D" id="3.40.630.10">
    <property type="entry name" value="Zn peptidases"/>
    <property type="match status" value="1"/>
</dbReference>
<reference evidence="11" key="1">
    <citation type="submission" date="2016-10" db="EMBL/GenBank/DDBJ databases">
        <authorList>
            <person name="Varghese N."/>
            <person name="Submissions S."/>
        </authorList>
    </citation>
    <scope>NUCLEOTIDE SEQUENCE [LARGE SCALE GENOMIC DNA]</scope>
    <source>
        <strain evidence="11">DSM 15310</strain>
    </source>
</reference>
<evidence type="ECO:0000256" key="1">
    <source>
        <dbReference type="ARBA" id="ARBA00001947"/>
    </source>
</evidence>
<evidence type="ECO:0000259" key="9">
    <source>
        <dbReference type="PROSITE" id="PS52035"/>
    </source>
</evidence>
<keyword evidence="3" id="KW-0645">Protease</keyword>
<dbReference type="EMBL" id="FOHS01000001">
    <property type="protein sequence ID" value="SES97442.1"/>
    <property type="molecule type" value="Genomic_DNA"/>
</dbReference>
<dbReference type="STRING" id="82805.SAMN04487998_0826"/>
<dbReference type="GO" id="GO:0005615">
    <property type="term" value="C:extracellular space"/>
    <property type="evidence" value="ECO:0007669"/>
    <property type="project" value="TreeGrafter"/>
</dbReference>